<evidence type="ECO:0000313" key="1">
    <source>
        <dbReference type="EnsemblPlants" id="AVESA.00010b.r2.1AG0022100.1.CDS"/>
    </source>
</evidence>
<evidence type="ECO:0000313" key="2">
    <source>
        <dbReference type="Proteomes" id="UP001732700"/>
    </source>
</evidence>
<accession>A0ACD5TAX1</accession>
<reference evidence="1" key="1">
    <citation type="submission" date="2021-05" db="EMBL/GenBank/DDBJ databases">
        <authorList>
            <person name="Scholz U."/>
            <person name="Mascher M."/>
            <person name="Fiebig A."/>
        </authorList>
    </citation>
    <scope>NUCLEOTIDE SEQUENCE [LARGE SCALE GENOMIC DNA]</scope>
</reference>
<sequence length="104" mass="11130">MRSNQTNQSHGLLASVAIVPIHTMEKCTKLVQALLLLLLCFAIHAQAGRVIGVDRIVTSECIGGGACFVCHPYSLQFCYSSLADCTAHCHRPLAAVPSSAHVKK</sequence>
<protein>
    <submittedName>
        <fullName evidence="1">Uncharacterized protein</fullName>
    </submittedName>
</protein>
<reference evidence="1" key="2">
    <citation type="submission" date="2025-09" db="UniProtKB">
        <authorList>
            <consortium name="EnsemblPlants"/>
        </authorList>
    </citation>
    <scope>IDENTIFICATION</scope>
</reference>
<keyword evidence="2" id="KW-1185">Reference proteome</keyword>
<name>A0ACD5TAX1_AVESA</name>
<organism evidence="1 2">
    <name type="scientific">Avena sativa</name>
    <name type="common">Oat</name>
    <dbReference type="NCBI Taxonomy" id="4498"/>
    <lineage>
        <taxon>Eukaryota</taxon>
        <taxon>Viridiplantae</taxon>
        <taxon>Streptophyta</taxon>
        <taxon>Embryophyta</taxon>
        <taxon>Tracheophyta</taxon>
        <taxon>Spermatophyta</taxon>
        <taxon>Magnoliopsida</taxon>
        <taxon>Liliopsida</taxon>
        <taxon>Poales</taxon>
        <taxon>Poaceae</taxon>
        <taxon>BOP clade</taxon>
        <taxon>Pooideae</taxon>
        <taxon>Poodae</taxon>
        <taxon>Poeae</taxon>
        <taxon>Poeae Chloroplast Group 1 (Aveneae type)</taxon>
        <taxon>Aveninae</taxon>
        <taxon>Avena</taxon>
    </lineage>
</organism>
<dbReference type="Proteomes" id="UP001732700">
    <property type="component" value="Chromosome 1A"/>
</dbReference>
<dbReference type="EnsemblPlants" id="AVESA.00010b.r2.1AG0022100.1">
    <property type="protein sequence ID" value="AVESA.00010b.r2.1AG0022100.1.CDS"/>
    <property type="gene ID" value="AVESA.00010b.r2.1AG0022100"/>
</dbReference>
<proteinExistence type="predicted"/>